<accession>A0A2N0QQQ2</accession>
<keyword evidence="2" id="KW-0808">Transferase</keyword>
<reference evidence="2 3" key="2">
    <citation type="submission" date="2017-10" db="EMBL/GenBank/DDBJ databases">
        <title>Genome analyses suggest a sexual origin of heterokaryosis in a supposedly ancient asexual fungus.</title>
        <authorList>
            <person name="Corradi N."/>
            <person name="Sedzielewska K."/>
            <person name="Noel J."/>
            <person name="Charron P."/>
            <person name="Farinelli L."/>
            <person name="Marton T."/>
            <person name="Kruger M."/>
            <person name="Pelin A."/>
            <person name="Brachmann A."/>
            <person name="Corradi N."/>
        </authorList>
    </citation>
    <scope>NUCLEOTIDE SEQUENCE [LARGE SCALE GENOMIC DNA]</scope>
    <source>
        <strain evidence="2 3">A1</strain>
    </source>
</reference>
<comment type="caution">
    <text evidence="2">The sequence shown here is derived from an EMBL/GenBank/DDBJ whole genome shotgun (WGS) entry which is preliminary data.</text>
</comment>
<dbReference type="EMBL" id="LLXH01004294">
    <property type="protein sequence ID" value="PKC53382.1"/>
    <property type="molecule type" value="Genomic_DNA"/>
</dbReference>
<name>A0A2N0QQQ2_9GLOM</name>
<proteinExistence type="predicted"/>
<dbReference type="NCBIfam" id="TIGR03728">
    <property type="entry name" value="glyco_access_1"/>
    <property type="match status" value="1"/>
</dbReference>
<gene>
    <name evidence="2" type="ORF">RhiirA1_479413</name>
</gene>
<reference evidence="2 3" key="1">
    <citation type="submission" date="2017-10" db="EMBL/GenBank/DDBJ databases">
        <title>Extensive intraspecific genome diversity in a model arbuscular mycorrhizal fungus.</title>
        <authorList>
            <person name="Chen E.C.H."/>
            <person name="Morin E."/>
            <person name="Baudet D."/>
            <person name="Noel J."/>
            <person name="Ndikumana S."/>
            <person name="Charron P."/>
            <person name="St-Onge C."/>
            <person name="Giorgi J."/>
            <person name="Grigoriev I.V."/>
            <person name="Roux C."/>
            <person name="Martin F.M."/>
            <person name="Corradi N."/>
        </authorList>
    </citation>
    <scope>NUCLEOTIDE SEQUENCE [LARGE SCALE GENOMIC DNA]</scope>
    <source>
        <strain evidence="2 3">A1</strain>
    </source>
</reference>
<protein>
    <submittedName>
        <fullName evidence="2">Glycosyltransferase</fullName>
    </submittedName>
</protein>
<dbReference type="GO" id="GO:0016740">
    <property type="term" value="F:transferase activity"/>
    <property type="evidence" value="ECO:0007669"/>
    <property type="project" value="UniProtKB-KW"/>
</dbReference>
<evidence type="ECO:0000259" key="1">
    <source>
        <dbReference type="Pfam" id="PF08759"/>
    </source>
</evidence>
<dbReference type="VEuPathDB" id="FungiDB:RhiirA1_479413"/>
<organism evidence="2 3">
    <name type="scientific">Rhizophagus irregularis</name>
    <dbReference type="NCBI Taxonomy" id="588596"/>
    <lineage>
        <taxon>Eukaryota</taxon>
        <taxon>Fungi</taxon>
        <taxon>Fungi incertae sedis</taxon>
        <taxon>Mucoromycota</taxon>
        <taxon>Glomeromycotina</taxon>
        <taxon>Glomeromycetes</taxon>
        <taxon>Glomerales</taxon>
        <taxon>Glomeraceae</taxon>
        <taxon>Rhizophagus</taxon>
    </lineage>
</organism>
<evidence type="ECO:0000313" key="3">
    <source>
        <dbReference type="Proteomes" id="UP000232688"/>
    </source>
</evidence>
<dbReference type="AlphaFoldDB" id="A0A2N0QQQ2"/>
<dbReference type="InterPro" id="IPR014869">
    <property type="entry name" value="GT-D"/>
</dbReference>
<feature type="domain" description="Glycosyltransferase GT-D fold" evidence="1">
    <location>
        <begin position="21"/>
        <end position="244"/>
    </location>
</feature>
<dbReference type="Proteomes" id="UP000232688">
    <property type="component" value="Unassembled WGS sequence"/>
</dbReference>
<sequence length="266" mass="31235">MPKVVDTLTTLDKILNEKCSLARYGDGELLIMCNKNVNFQNYDFELATRLREILSTETDNLMLGIPNVFVTLDNFENKDKDYWIRNLAMNRRMWSKVTKSNIKYYDAFFSRPYIIYKNKSNSVKYFKMIKLIWNNRNIIIVEGEKSRLGVGNDLFDNAKSIKRIICPSENAYVKYNDILNTVSKQNHEDLILIALGPTATILTFDLHQLGYQAIDIGHLDIEYEWFLRNVQEKVKIEGKYVNEVEDGRNVEELEDKYYINQIIKVI</sequence>
<evidence type="ECO:0000313" key="2">
    <source>
        <dbReference type="EMBL" id="PKC53382.1"/>
    </source>
</evidence>
<dbReference type="Pfam" id="PF08759">
    <property type="entry name" value="GT-D"/>
    <property type="match status" value="1"/>
</dbReference>